<dbReference type="Proteomes" id="UP000289738">
    <property type="component" value="Chromosome A08"/>
</dbReference>
<evidence type="ECO:0000313" key="3">
    <source>
        <dbReference type="Proteomes" id="UP000289738"/>
    </source>
</evidence>
<sequence length="312" mass="34991">MNKHSKYLGKSGFNLKFGAQLREEKDRVIGGGDLTRQQHQDLPITGAKQFGKAESAYSPATRREEWNPRLCSIIASPLSPSLSLCLSLLRLEILNPNIRCWLSTSPSVPRLSSYQFSSGHRYTRMCESELDLDNGSASELTSQCTDGWSTNLGDEDDSDGSEEPQTREGDSGPANSEYQGYDGGGGDVDALIEDHGNSENIMGEQFNNSDPVNDEEENIVRKFFYCNRQGLCEKKYYERVDRKRPHNPETRTNCNANLITKTLVEEHNHDLASPAFTNIMASHRKITEGHKVHIHSMHEAIFLSKTVIHART</sequence>
<feature type="compositionally biased region" description="Acidic residues" evidence="1">
    <location>
        <begin position="153"/>
        <end position="162"/>
    </location>
</feature>
<evidence type="ECO:0008006" key="4">
    <source>
        <dbReference type="Google" id="ProtNLM"/>
    </source>
</evidence>
<protein>
    <recommendedName>
        <fullName evidence="4">FAR1 domain-containing protein</fullName>
    </recommendedName>
</protein>
<feature type="compositionally biased region" description="Polar residues" evidence="1">
    <location>
        <begin position="137"/>
        <end position="152"/>
    </location>
</feature>
<evidence type="ECO:0000256" key="1">
    <source>
        <dbReference type="SAM" id="MobiDB-lite"/>
    </source>
</evidence>
<proteinExistence type="predicted"/>
<dbReference type="EMBL" id="SDMP01000008">
    <property type="protein sequence ID" value="RYR42153.1"/>
    <property type="molecule type" value="Genomic_DNA"/>
</dbReference>
<dbReference type="AlphaFoldDB" id="A0A445BTX6"/>
<accession>A0A445BTX6</accession>
<feature type="region of interest" description="Disordered" evidence="1">
    <location>
        <begin position="137"/>
        <end position="190"/>
    </location>
</feature>
<reference evidence="2 3" key="1">
    <citation type="submission" date="2019-01" db="EMBL/GenBank/DDBJ databases">
        <title>Sequencing of cultivated peanut Arachis hypogaea provides insights into genome evolution and oil improvement.</title>
        <authorList>
            <person name="Chen X."/>
        </authorList>
    </citation>
    <scope>NUCLEOTIDE SEQUENCE [LARGE SCALE GENOMIC DNA]</scope>
    <source>
        <strain evidence="3">cv. Fuhuasheng</strain>
        <tissue evidence="2">Leaves</tissue>
    </source>
</reference>
<organism evidence="2 3">
    <name type="scientific">Arachis hypogaea</name>
    <name type="common">Peanut</name>
    <dbReference type="NCBI Taxonomy" id="3818"/>
    <lineage>
        <taxon>Eukaryota</taxon>
        <taxon>Viridiplantae</taxon>
        <taxon>Streptophyta</taxon>
        <taxon>Embryophyta</taxon>
        <taxon>Tracheophyta</taxon>
        <taxon>Spermatophyta</taxon>
        <taxon>Magnoliopsida</taxon>
        <taxon>eudicotyledons</taxon>
        <taxon>Gunneridae</taxon>
        <taxon>Pentapetalae</taxon>
        <taxon>rosids</taxon>
        <taxon>fabids</taxon>
        <taxon>Fabales</taxon>
        <taxon>Fabaceae</taxon>
        <taxon>Papilionoideae</taxon>
        <taxon>50 kb inversion clade</taxon>
        <taxon>dalbergioids sensu lato</taxon>
        <taxon>Dalbergieae</taxon>
        <taxon>Pterocarpus clade</taxon>
        <taxon>Arachis</taxon>
    </lineage>
</organism>
<comment type="caution">
    <text evidence="2">The sequence shown here is derived from an EMBL/GenBank/DDBJ whole genome shotgun (WGS) entry which is preliminary data.</text>
</comment>
<keyword evidence="3" id="KW-1185">Reference proteome</keyword>
<gene>
    <name evidence="2" type="ORF">Ahy_A08g038616</name>
</gene>
<evidence type="ECO:0000313" key="2">
    <source>
        <dbReference type="EMBL" id="RYR42153.1"/>
    </source>
</evidence>
<name>A0A445BTX6_ARAHY</name>